<reference evidence="1" key="2">
    <citation type="journal article" date="2021" name="PeerJ">
        <title>Extensive microbial diversity within the chicken gut microbiome revealed by metagenomics and culture.</title>
        <authorList>
            <person name="Gilroy R."/>
            <person name="Ravi A."/>
            <person name="Getino M."/>
            <person name="Pursley I."/>
            <person name="Horton D.L."/>
            <person name="Alikhan N.F."/>
            <person name="Baker D."/>
            <person name="Gharbi K."/>
            <person name="Hall N."/>
            <person name="Watson M."/>
            <person name="Adriaenssens E.M."/>
            <person name="Foster-Nyarko E."/>
            <person name="Jarju S."/>
            <person name="Secka A."/>
            <person name="Antonio M."/>
            <person name="Oren A."/>
            <person name="Chaudhuri R.R."/>
            <person name="La Ragione R."/>
            <person name="Hildebrand F."/>
            <person name="Pallen M.J."/>
        </authorList>
    </citation>
    <scope>NUCLEOTIDE SEQUENCE</scope>
    <source>
        <strain evidence="1">3924</strain>
    </source>
</reference>
<organism evidence="1 2">
    <name type="scientific">Candidatus Aphodosoma intestinipullorum</name>
    <dbReference type="NCBI Taxonomy" id="2840674"/>
    <lineage>
        <taxon>Bacteria</taxon>
        <taxon>Pseudomonadati</taxon>
        <taxon>Bacteroidota</taxon>
        <taxon>Bacteroidia</taxon>
        <taxon>Bacteroidales</taxon>
        <taxon>Candidatus Aphodosoma</taxon>
    </lineage>
</organism>
<evidence type="ECO:0000313" key="1">
    <source>
        <dbReference type="EMBL" id="MBO8440717.1"/>
    </source>
</evidence>
<gene>
    <name evidence="1" type="ORF">IAC51_08735</name>
</gene>
<reference evidence="1" key="1">
    <citation type="submission" date="2020-10" db="EMBL/GenBank/DDBJ databases">
        <authorList>
            <person name="Gilroy R."/>
        </authorList>
    </citation>
    <scope>NUCLEOTIDE SEQUENCE</scope>
    <source>
        <strain evidence="1">3924</strain>
    </source>
</reference>
<evidence type="ECO:0000313" key="2">
    <source>
        <dbReference type="Proteomes" id="UP000712007"/>
    </source>
</evidence>
<comment type="caution">
    <text evidence="1">The sequence shown here is derived from an EMBL/GenBank/DDBJ whole genome shotgun (WGS) entry which is preliminary data.</text>
</comment>
<dbReference type="EMBL" id="JADIMV010000148">
    <property type="protein sequence ID" value="MBO8440717.1"/>
    <property type="molecule type" value="Genomic_DNA"/>
</dbReference>
<sequence length="107" mass="11110">MCAGGSDGCAVAEAGGFFLPILSLSGTGEDADGETIGRSKDMAGAELGWSARVGLRHETLGEDAPVADGEAEAGTGEEAARADECATWGECYYCHWFKGLFNIRAFL</sequence>
<accession>A0A940IFL0</accession>
<name>A0A940IFL0_9BACT</name>
<dbReference type="AlphaFoldDB" id="A0A940IFL0"/>
<dbReference type="Proteomes" id="UP000712007">
    <property type="component" value="Unassembled WGS sequence"/>
</dbReference>
<protein>
    <submittedName>
        <fullName evidence="1">Uncharacterized protein</fullName>
    </submittedName>
</protein>
<proteinExistence type="predicted"/>